<evidence type="ECO:0000313" key="2">
    <source>
        <dbReference type="Proteomes" id="UP000515563"/>
    </source>
</evidence>
<organism evidence="1 2">
    <name type="scientific">Kribbella qitaiheensis</name>
    <dbReference type="NCBI Taxonomy" id="1544730"/>
    <lineage>
        <taxon>Bacteria</taxon>
        <taxon>Bacillati</taxon>
        <taxon>Actinomycetota</taxon>
        <taxon>Actinomycetes</taxon>
        <taxon>Propionibacteriales</taxon>
        <taxon>Kribbellaceae</taxon>
        <taxon>Kribbella</taxon>
    </lineage>
</organism>
<dbReference type="AlphaFoldDB" id="A0A7G6WW81"/>
<dbReference type="RefSeq" id="WP_185447248.1">
    <property type="nucleotide sequence ID" value="NZ_CP043661.1"/>
</dbReference>
<sequence>MRLLSLLHDLEVVTRPVHPETRAALDRRWVELPEAVRTPAQALGQHAVGCEGTHGVFPRCNLACTPCYHSRDANRVAVSGSHTQTEVAAQMSLLRTVRGPRAHAQLIGGEVSLLPADDHAAALQVMIDHGRQPMSMSHGDFDYDYLRDLALGPEGKPRLKRLSFAGHFDMLMFGRRGIERPADEASLNLYRQRFADMFKRLKREHGVRYFLAHNMTVTPRNLDQIAAVIRDCKDYGFGLFSFQPAAFLGDDRRWHESYRDASGDEVWAEVEKGAGCRLPFRALQIGDERCNRTTYGFFLGQTYHPILDDENPADLAVRDTFFRYFGGVSFSGTPLPLLTVKIARVVARHPSLLGWFGGWLARTVRKAGLGNLLRHRIRPVTFVMHSFMDAADVAPAWAGLQAGRDSSDPRIAATQQRLLACSYAMAHPETGELVPACVQHSVLDPAENIALRRLLPLTPVTGRSAASTRPGSSV</sequence>
<keyword evidence="2" id="KW-1185">Reference proteome</keyword>
<protein>
    <submittedName>
        <fullName evidence="1">Radical SAM domain-containing protein</fullName>
    </submittedName>
</protein>
<accession>A0A7G6WW81</accession>
<reference evidence="1 2" key="2">
    <citation type="journal article" date="2020" name="Microbiol. Resour. Announc.">
        <title>Antarctic desert soil bacteria exhibit high novel natural product potential, evaluated through long-read genome sequencing and comparative genomics.</title>
        <authorList>
            <person name="Benaud N."/>
            <person name="Edwards R.J."/>
            <person name="Amos T.G."/>
            <person name="D'Agostino P.M."/>
            <person name="Gutierrez-Chavez C."/>
            <person name="Montgomery K."/>
            <person name="Nicetic I."/>
            <person name="Ferrari B.C."/>
        </authorList>
    </citation>
    <scope>NUCLEOTIDE SEQUENCE [LARGE SCALE GENOMIC DNA]</scope>
    <source>
        <strain evidence="1 2">SPB151</strain>
    </source>
</reference>
<reference evidence="2" key="1">
    <citation type="submission" date="2019-09" db="EMBL/GenBank/DDBJ databases">
        <title>Antimicrobial potential of Antarctic Bacteria.</title>
        <authorList>
            <person name="Benaud N."/>
            <person name="Edwards R.J."/>
            <person name="Ferrari B.C."/>
        </authorList>
    </citation>
    <scope>NUCLEOTIDE SEQUENCE [LARGE SCALE GENOMIC DNA]</scope>
    <source>
        <strain evidence="2">SPB151</strain>
    </source>
</reference>
<dbReference type="Proteomes" id="UP000515563">
    <property type="component" value="Chromosome"/>
</dbReference>
<dbReference type="EMBL" id="CP043661">
    <property type="protein sequence ID" value="QNE18246.1"/>
    <property type="molecule type" value="Genomic_DNA"/>
</dbReference>
<proteinExistence type="predicted"/>
<dbReference type="KEGG" id="kqi:F1D05_10485"/>
<gene>
    <name evidence="1" type="ORF">F1D05_10485</name>
</gene>
<name>A0A7G6WW81_9ACTN</name>
<evidence type="ECO:0000313" key="1">
    <source>
        <dbReference type="EMBL" id="QNE18246.1"/>
    </source>
</evidence>